<dbReference type="SUPFAM" id="SSF46955">
    <property type="entry name" value="Putative DNA-binding domain"/>
    <property type="match status" value="1"/>
</dbReference>
<evidence type="ECO:0000313" key="2">
    <source>
        <dbReference type="EMBL" id="TQL94763.1"/>
    </source>
</evidence>
<evidence type="ECO:0000313" key="3">
    <source>
        <dbReference type="Proteomes" id="UP000316096"/>
    </source>
</evidence>
<feature type="domain" description="Helix-turn-helix" evidence="1">
    <location>
        <begin position="6"/>
        <end position="54"/>
    </location>
</feature>
<dbReference type="Gene3D" id="1.10.10.10">
    <property type="entry name" value="Winged helix-like DNA-binding domain superfamily/Winged helix DNA-binding domain"/>
    <property type="match status" value="1"/>
</dbReference>
<dbReference type="Proteomes" id="UP000316096">
    <property type="component" value="Unassembled WGS sequence"/>
</dbReference>
<organism evidence="2 3">
    <name type="scientific">Actinoallomurus bryophytorum</name>
    <dbReference type="NCBI Taxonomy" id="1490222"/>
    <lineage>
        <taxon>Bacteria</taxon>
        <taxon>Bacillati</taxon>
        <taxon>Actinomycetota</taxon>
        <taxon>Actinomycetes</taxon>
        <taxon>Streptosporangiales</taxon>
        <taxon>Thermomonosporaceae</taxon>
        <taxon>Actinoallomurus</taxon>
    </lineage>
</organism>
<protein>
    <submittedName>
        <fullName evidence="2">AlpA family transcriptional regulator</fullName>
    </submittedName>
</protein>
<comment type="caution">
    <text evidence="2">The sequence shown here is derived from an EMBL/GenBank/DDBJ whole genome shotgun (WGS) entry which is preliminary data.</text>
</comment>
<dbReference type="InterPro" id="IPR009061">
    <property type="entry name" value="DNA-bd_dom_put_sf"/>
</dbReference>
<accession>A0A543CCE5</accession>
<dbReference type="AlphaFoldDB" id="A0A543CCE5"/>
<sequence>MDEKHLTPEDLAERVGVPVKTIYGWNSRGDGPRYMKIGRHVRYRLADVVTWENSRYAGAAAR</sequence>
<keyword evidence="3" id="KW-1185">Reference proteome</keyword>
<dbReference type="EMBL" id="VFOZ01000001">
    <property type="protein sequence ID" value="TQL94763.1"/>
    <property type="molecule type" value="Genomic_DNA"/>
</dbReference>
<dbReference type="RefSeq" id="WP_141952331.1">
    <property type="nucleotide sequence ID" value="NZ_VFOZ01000001.1"/>
</dbReference>
<name>A0A543CCE5_9ACTN</name>
<dbReference type="InterPro" id="IPR036388">
    <property type="entry name" value="WH-like_DNA-bd_sf"/>
</dbReference>
<dbReference type="Pfam" id="PF12728">
    <property type="entry name" value="HTH_17"/>
    <property type="match status" value="1"/>
</dbReference>
<gene>
    <name evidence="2" type="ORF">FB559_0245</name>
</gene>
<dbReference type="InterPro" id="IPR041657">
    <property type="entry name" value="HTH_17"/>
</dbReference>
<evidence type="ECO:0000259" key="1">
    <source>
        <dbReference type="Pfam" id="PF12728"/>
    </source>
</evidence>
<dbReference type="OrthoDB" id="194758at2"/>
<reference evidence="2 3" key="1">
    <citation type="submission" date="2019-06" db="EMBL/GenBank/DDBJ databases">
        <title>Sequencing the genomes of 1000 actinobacteria strains.</title>
        <authorList>
            <person name="Klenk H.-P."/>
        </authorList>
    </citation>
    <scope>NUCLEOTIDE SEQUENCE [LARGE SCALE GENOMIC DNA]</scope>
    <source>
        <strain evidence="2 3">DSM 102200</strain>
    </source>
</reference>
<proteinExistence type="predicted"/>